<dbReference type="AlphaFoldDB" id="A0A8H8RLT3"/>
<dbReference type="EMBL" id="QGMJ01000434">
    <property type="protein sequence ID" value="TVY36392.1"/>
    <property type="molecule type" value="Genomic_DNA"/>
</dbReference>
<organism evidence="2 3">
    <name type="scientific">Lachnellula subtilissima</name>
    <dbReference type="NCBI Taxonomy" id="602034"/>
    <lineage>
        <taxon>Eukaryota</taxon>
        <taxon>Fungi</taxon>
        <taxon>Dikarya</taxon>
        <taxon>Ascomycota</taxon>
        <taxon>Pezizomycotina</taxon>
        <taxon>Leotiomycetes</taxon>
        <taxon>Helotiales</taxon>
        <taxon>Lachnaceae</taxon>
        <taxon>Lachnellula</taxon>
    </lineage>
</organism>
<gene>
    <name evidence="2" type="ORF">LSUB1_G004761</name>
</gene>
<reference evidence="2 3" key="1">
    <citation type="submission" date="2018-05" db="EMBL/GenBank/DDBJ databases">
        <title>Genome sequencing and assembly of the regulated plant pathogen Lachnellula willkommii and related sister species for the development of diagnostic species identification markers.</title>
        <authorList>
            <person name="Giroux E."/>
            <person name="Bilodeau G."/>
        </authorList>
    </citation>
    <scope>NUCLEOTIDE SEQUENCE [LARGE SCALE GENOMIC DNA]</scope>
    <source>
        <strain evidence="2 3">CBS 197.66</strain>
    </source>
</reference>
<name>A0A8H8RLT3_9HELO</name>
<dbReference type="GO" id="GO:0016651">
    <property type="term" value="F:oxidoreductase activity, acting on NAD(P)H"/>
    <property type="evidence" value="ECO:0007669"/>
    <property type="project" value="InterPro"/>
</dbReference>
<evidence type="ECO:0000313" key="2">
    <source>
        <dbReference type="EMBL" id="TVY36392.1"/>
    </source>
</evidence>
<dbReference type="OrthoDB" id="48317at2759"/>
<dbReference type="Gene3D" id="3.90.180.10">
    <property type="entry name" value="Medium-chain alcohol dehydrogenases, catalytic domain"/>
    <property type="match status" value="1"/>
</dbReference>
<comment type="caution">
    <text evidence="2">The sequence shown here is derived from an EMBL/GenBank/DDBJ whole genome shotgun (WGS) entry which is preliminary data.</text>
</comment>
<dbReference type="PANTHER" id="PTHR45348:SF2">
    <property type="entry name" value="ZINC-TYPE ALCOHOL DEHYDROGENASE-LIKE PROTEIN C2E1P3.01"/>
    <property type="match status" value="1"/>
</dbReference>
<dbReference type="Gene3D" id="3.40.50.720">
    <property type="entry name" value="NAD(P)-binding Rossmann-like Domain"/>
    <property type="match status" value="1"/>
</dbReference>
<evidence type="ECO:0000313" key="3">
    <source>
        <dbReference type="Proteomes" id="UP000462212"/>
    </source>
</evidence>
<proteinExistence type="predicted"/>
<evidence type="ECO:0000256" key="1">
    <source>
        <dbReference type="ARBA" id="ARBA00023002"/>
    </source>
</evidence>
<protein>
    <submittedName>
        <fullName evidence="2">Uncharacterized protein</fullName>
    </submittedName>
</protein>
<dbReference type="PANTHER" id="PTHR45348">
    <property type="entry name" value="HYPOTHETICAL OXIDOREDUCTASE (EUROFUNG)"/>
    <property type="match status" value="1"/>
</dbReference>
<keyword evidence="3" id="KW-1185">Reference proteome</keyword>
<accession>A0A8H8RLT3</accession>
<dbReference type="Proteomes" id="UP000462212">
    <property type="component" value="Unassembled WGS sequence"/>
</dbReference>
<sequence>MSSSGGIYTNIISVTPEEVHKINPRVQVKGTLAYLILGGYFAYPTFESPATDLEFGKMFWEMSRELLEQGELRGHRPSVNKYGNGFGGILKGLDALQKCGVSGEKLVFTLS</sequence>
<keyword evidence="1" id="KW-0560">Oxidoreductase</keyword>
<dbReference type="InterPro" id="IPR047122">
    <property type="entry name" value="Trans-enoyl_RdTase-like"/>
</dbReference>